<evidence type="ECO:0000313" key="19">
    <source>
        <dbReference type="WBParaSite" id="PSAMB.scaffold3187size19319.g20699.t1"/>
    </source>
</evidence>
<comment type="catalytic activity">
    <reaction evidence="14">
        <text>Ca(2+)(in) = Ca(2+)(out)</text>
        <dbReference type="Rhea" id="RHEA:29671"/>
        <dbReference type="ChEBI" id="CHEBI:29108"/>
    </reaction>
</comment>
<evidence type="ECO:0000256" key="8">
    <source>
        <dbReference type="ARBA" id="ARBA00022837"/>
    </source>
</evidence>
<dbReference type="GO" id="GO:0036444">
    <property type="term" value="P:calcium import into the mitochondrion"/>
    <property type="evidence" value="ECO:0007669"/>
    <property type="project" value="TreeGrafter"/>
</dbReference>
<dbReference type="GO" id="GO:0015292">
    <property type="term" value="F:uniporter activity"/>
    <property type="evidence" value="ECO:0007669"/>
    <property type="project" value="UniProtKB-UniRule"/>
</dbReference>
<keyword evidence="9 15" id="KW-1133">Transmembrane helix</keyword>
<keyword evidence="5 15" id="KW-0107">Calcium channel</keyword>
<dbReference type="PANTHER" id="PTHR13462:SF10">
    <property type="entry name" value="CALCIUM UNIPORTER PROTEIN, MITOCHONDRIAL"/>
    <property type="match status" value="1"/>
</dbReference>
<feature type="domain" description="Calcium uniporter protein C-terminal" evidence="17">
    <location>
        <begin position="105"/>
        <end position="289"/>
    </location>
</feature>
<feature type="transmembrane region" description="Helical" evidence="15">
    <location>
        <begin position="267"/>
        <end position="286"/>
    </location>
</feature>
<name>A0A914W6Q5_9BILA</name>
<keyword evidence="13 15" id="KW-0407">Ion channel</keyword>
<protein>
    <recommendedName>
        <fullName evidence="15">Calcium uniporter protein</fullName>
    </recommendedName>
</protein>
<evidence type="ECO:0000256" key="2">
    <source>
        <dbReference type="ARBA" id="ARBA00005653"/>
    </source>
</evidence>
<evidence type="ECO:0000256" key="7">
    <source>
        <dbReference type="ARBA" id="ARBA00022792"/>
    </source>
</evidence>
<dbReference type="InterPro" id="IPR006769">
    <property type="entry name" value="MCU_C"/>
</dbReference>
<evidence type="ECO:0000256" key="5">
    <source>
        <dbReference type="ARBA" id="ARBA00022673"/>
    </source>
</evidence>
<evidence type="ECO:0000256" key="12">
    <source>
        <dbReference type="ARBA" id="ARBA00023136"/>
    </source>
</evidence>
<keyword evidence="6 15" id="KW-0812">Transmembrane</keyword>
<evidence type="ECO:0000256" key="15">
    <source>
        <dbReference type="RuleBase" id="RU367035"/>
    </source>
</evidence>
<keyword evidence="4 15" id="KW-0109">Calcium transport</keyword>
<feature type="region of interest" description="Disordered" evidence="16">
    <location>
        <begin position="34"/>
        <end position="55"/>
    </location>
</feature>
<keyword evidence="12 15" id="KW-0472">Membrane</keyword>
<comment type="domain">
    <text evidence="15">The selectivity filter, in which calcium ions are arranged in single file, is composed of two acidic rings separated by one helical turn along the central axis of the channel pore.</text>
</comment>
<dbReference type="PANTHER" id="PTHR13462">
    <property type="entry name" value="CALCIUM UNIPORTER PROTEIN, MITOCHONDRIAL"/>
    <property type="match status" value="1"/>
</dbReference>
<keyword evidence="3 15" id="KW-0813">Transport</keyword>
<organism evidence="18 19">
    <name type="scientific">Plectus sambesii</name>
    <dbReference type="NCBI Taxonomy" id="2011161"/>
    <lineage>
        <taxon>Eukaryota</taxon>
        <taxon>Metazoa</taxon>
        <taxon>Ecdysozoa</taxon>
        <taxon>Nematoda</taxon>
        <taxon>Chromadorea</taxon>
        <taxon>Plectida</taxon>
        <taxon>Plectina</taxon>
        <taxon>Plectoidea</taxon>
        <taxon>Plectidae</taxon>
        <taxon>Plectus</taxon>
    </lineage>
</organism>
<dbReference type="GO" id="GO:1990246">
    <property type="term" value="C:uniplex complex"/>
    <property type="evidence" value="ECO:0007669"/>
    <property type="project" value="TreeGrafter"/>
</dbReference>
<dbReference type="WBParaSite" id="PSAMB.scaffold3187size19319.g20699.t1">
    <property type="protein sequence ID" value="PSAMB.scaffold3187size19319.g20699.t1"/>
    <property type="gene ID" value="PSAMB.scaffold3187size19319.g20699"/>
</dbReference>
<comment type="similarity">
    <text evidence="2 15">Belongs to the MCU (TC 1.A.77) family.</text>
</comment>
<keyword evidence="18" id="KW-1185">Reference proteome</keyword>
<accession>A0A914W6Q5</accession>
<dbReference type="GO" id="GO:0005262">
    <property type="term" value="F:calcium channel activity"/>
    <property type="evidence" value="ECO:0007669"/>
    <property type="project" value="UniProtKB-UniRule"/>
</dbReference>
<evidence type="ECO:0000256" key="11">
    <source>
        <dbReference type="ARBA" id="ARBA00023128"/>
    </source>
</evidence>
<evidence type="ECO:0000256" key="13">
    <source>
        <dbReference type="ARBA" id="ARBA00023303"/>
    </source>
</evidence>
<dbReference type="Pfam" id="PF04678">
    <property type="entry name" value="MCU"/>
    <property type="match status" value="1"/>
</dbReference>
<evidence type="ECO:0000259" key="17">
    <source>
        <dbReference type="Pfam" id="PF04678"/>
    </source>
</evidence>
<evidence type="ECO:0000256" key="16">
    <source>
        <dbReference type="SAM" id="MobiDB-lite"/>
    </source>
</evidence>
<comment type="subcellular location">
    <subcellularLocation>
        <location evidence="1 15">Mitochondrion inner membrane</location>
        <topology evidence="1 15">Multi-pass membrane protein</topology>
    </subcellularLocation>
</comment>
<keyword evidence="11 15" id="KW-0496">Mitochondrion</keyword>
<evidence type="ECO:0000313" key="18">
    <source>
        <dbReference type="Proteomes" id="UP000887566"/>
    </source>
</evidence>
<evidence type="ECO:0000256" key="6">
    <source>
        <dbReference type="ARBA" id="ARBA00022692"/>
    </source>
</evidence>
<evidence type="ECO:0000256" key="10">
    <source>
        <dbReference type="ARBA" id="ARBA00023065"/>
    </source>
</evidence>
<evidence type="ECO:0000256" key="4">
    <source>
        <dbReference type="ARBA" id="ARBA00022568"/>
    </source>
</evidence>
<dbReference type="GO" id="GO:0051560">
    <property type="term" value="P:mitochondrial calcium ion homeostasis"/>
    <property type="evidence" value="ECO:0007669"/>
    <property type="project" value="UniProtKB-UniRule"/>
</dbReference>
<reference evidence="19" key="1">
    <citation type="submission" date="2022-11" db="UniProtKB">
        <authorList>
            <consortium name="WormBaseParasite"/>
        </authorList>
    </citation>
    <scope>IDENTIFICATION</scope>
</reference>
<keyword evidence="8 15" id="KW-0106">Calcium</keyword>
<dbReference type="InterPro" id="IPR039055">
    <property type="entry name" value="MCU_fam"/>
</dbReference>
<evidence type="ECO:0000256" key="1">
    <source>
        <dbReference type="ARBA" id="ARBA00004448"/>
    </source>
</evidence>
<feature type="transmembrane region" description="Helical" evidence="15">
    <location>
        <begin position="237"/>
        <end position="255"/>
    </location>
</feature>
<evidence type="ECO:0000256" key="9">
    <source>
        <dbReference type="ARBA" id="ARBA00022989"/>
    </source>
</evidence>
<comment type="function">
    <text evidence="15">Mitochondrial inner membrane calcium uniporter that mediates calcium uptake into mitochondria. Mitochondrial calcium homeostasis plays key roles in cellular physiology and regulates cell bioenergetics, cytoplasmic calcium signals and activation of cell death pathways.</text>
</comment>
<evidence type="ECO:0000256" key="3">
    <source>
        <dbReference type="ARBA" id="ARBA00022448"/>
    </source>
</evidence>
<evidence type="ECO:0000256" key="14">
    <source>
        <dbReference type="ARBA" id="ARBA00036634"/>
    </source>
</evidence>
<proteinExistence type="inferred from homology"/>
<dbReference type="Proteomes" id="UP000887566">
    <property type="component" value="Unplaced"/>
</dbReference>
<sequence length="289" mass="32258">MALSTSAVVTLFRFRHPPSALLKSLAYRHFATTSSSDDNNWASTSSSSQWSDRSAARSGGDLTIRYERGLPIVSVPLPSRKEICQFTVRPVSDTVGDLCRNISAEDRGIDLVAMYSSDGVRISYSTRVEHVLQLGAFQLRINDTMYTAAPPTPLPLVDAESAAAVDAAHVSTEHLQTIADVKSTIGALYAALHVDEHKLKIERDLLVKLEQLRTQVRPLEEMKALIDAECERRTDRLLWLGMAAMGAQMGVYARLTWWEYSWDIMEPVTYFTTYATVIGSFGYYLLTRQ</sequence>
<keyword evidence="10 15" id="KW-0406">Ion transport</keyword>
<dbReference type="AlphaFoldDB" id="A0A914W6Q5"/>
<keyword evidence="7 15" id="KW-0999">Mitochondrion inner membrane</keyword>